<dbReference type="SMART" id="SM00267">
    <property type="entry name" value="GGDEF"/>
    <property type="match status" value="1"/>
</dbReference>
<proteinExistence type="predicted"/>
<protein>
    <recommendedName>
        <fullName evidence="1">GGDEF domain-containing protein</fullName>
    </recommendedName>
</protein>
<name>A0ABP9SJW6_9ACTN</name>
<organism evidence="2 3">
    <name type="scientific">Rugosimonospora acidiphila</name>
    <dbReference type="NCBI Taxonomy" id="556531"/>
    <lineage>
        <taxon>Bacteria</taxon>
        <taxon>Bacillati</taxon>
        <taxon>Actinomycetota</taxon>
        <taxon>Actinomycetes</taxon>
        <taxon>Micromonosporales</taxon>
        <taxon>Micromonosporaceae</taxon>
        <taxon>Rugosimonospora</taxon>
    </lineage>
</organism>
<evidence type="ECO:0000313" key="2">
    <source>
        <dbReference type="EMBL" id="GAA5197104.1"/>
    </source>
</evidence>
<dbReference type="Gene3D" id="3.30.450.40">
    <property type="match status" value="1"/>
</dbReference>
<dbReference type="SUPFAM" id="SSF55073">
    <property type="entry name" value="Nucleotide cyclase"/>
    <property type="match status" value="1"/>
</dbReference>
<dbReference type="RefSeq" id="WP_345636585.1">
    <property type="nucleotide sequence ID" value="NZ_BAABJQ010000028.1"/>
</dbReference>
<dbReference type="CDD" id="cd01949">
    <property type="entry name" value="GGDEF"/>
    <property type="match status" value="1"/>
</dbReference>
<comment type="caution">
    <text evidence="2">The sequence shown here is derived from an EMBL/GenBank/DDBJ whole genome shotgun (WGS) entry which is preliminary data.</text>
</comment>
<dbReference type="NCBIfam" id="TIGR00254">
    <property type="entry name" value="GGDEF"/>
    <property type="match status" value="1"/>
</dbReference>
<evidence type="ECO:0000313" key="3">
    <source>
        <dbReference type="Proteomes" id="UP001501570"/>
    </source>
</evidence>
<dbReference type="Gene3D" id="3.30.70.270">
    <property type="match status" value="1"/>
</dbReference>
<accession>A0ABP9SJW6</accession>
<dbReference type="EMBL" id="BAABJQ010000028">
    <property type="protein sequence ID" value="GAA5197104.1"/>
    <property type="molecule type" value="Genomic_DNA"/>
</dbReference>
<dbReference type="Pfam" id="PF00990">
    <property type="entry name" value="GGDEF"/>
    <property type="match status" value="1"/>
</dbReference>
<dbReference type="PROSITE" id="PS50887">
    <property type="entry name" value="GGDEF"/>
    <property type="match status" value="1"/>
</dbReference>
<evidence type="ECO:0000259" key="1">
    <source>
        <dbReference type="PROSITE" id="PS50887"/>
    </source>
</evidence>
<dbReference type="InterPro" id="IPR050469">
    <property type="entry name" value="Diguanylate_Cyclase"/>
</dbReference>
<reference evidence="3" key="1">
    <citation type="journal article" date="2019" name="Int. J. Syst. Evol. Microbiol.">
        <title>The Global Catalogue of Microorganisms (GCM) 10K type strain sequencing project: providing services to taxonomists for standard genome sequencing and annotation.</title>
        <authorList>
            <consortium name="The Broad Institute Genomics Platform"/>
            <consortium name="The Broad Institute Genome Sequencing Center for Infectious Disease"/>
            <person name="Wu L."/>
            <person name="Ma J."/>
        </authorList>
    </citation>
    <scope>NUCLEOTIDE SEQUENCE [LARGE SCALE GENOMIC DNA]</scope>
    <source>
        <strain evidence="3">JCM 18304</strain>
    </source>
</reference>
<gene>
    <name evidence="2" type="ORF">GCM10023322_67630</name>
</gene>
<feature type="domain" description="GGDEF" evidence="1">
    <location>
        <begin position="354"/>
        <end position="477"/>
    </location>
</feature>
<dbReference type="InterPro" id="IPR029787">
    <property type="entry name" value="Nucleotide_cyclase"/>
</dbReference>
<dbReference type="PANTHER" id="PTHR45138">
    <property type="entry name" value="REGULATORY COMPONENTS OF SENSORY TRANSDUCTION SYSTEM"/>
    <property type="match status" value="1"/>
</dbReference>
<sequence length="484" mass="51255">MPLDQLLEDVTSALDESASVNVACRRAVESFAAHSPAMTAVLLPVQEYLRCVAAAGSWHVYSSLPFGAGVAGRVYQSGRTAVVTDVSADEDYVSLGPSVEVEICAPIPGPDGRPCGAFNVEWGIPVDIDLWRPVIEEIAARIGARVTALGGPPSESASEKLLRHALAFGTATDERQLLRRSLVAAREVSGLSTPAVLLPGRAGARALLDHQNPTPLGDRLAALGPEVLAQFTVRARRHGAAYTLGDPAEFGDHGFELLTAIGVGTMISVPVGPGRDAGADPATAGAVLLAVDERTMRPDPAIPNLLELLAAHAWTSLDRLDTLRRLSEKASSDPLTGLRHYGPFGERLARSTPGRTALLAIDIDRFKQLNDEYGHQAGDRALVDLSRTLLATLRSGDELYRIGGDEFAAVIEVKRPEEARAIAERLAQAARRQGRTISVGVALQSADESPADTLHRADVALYEAKRTGRDSVRVASVRPASGAA</sequence>
<dbReference type="InterPro" id="IPR000160">
    <property type="entry name" value="GGDEF_dom"/>
</dbReference>
<dbReference type="Proteomes" id="UP001501570">
    <property type="component" value="Unassembled WGS sequence"/>
</dbReference>
<dbReference type="SUPFAM" id="SSF55781">
    <property type="entry name" value="GAF domain-like"/>
    <property type="match status" value="1"/>
</dbReference>
<dbReference type="InterPro" id="IPR043128">
    <property type="entry name" value="Rev_trsase/Diguanyl_cyclase"/>
</dbReference>
<keyword evidence="3" id="KW-1185">Reference proteome</keyword>
<dbReference type="InterPro" id="IPR029016">
    <property type="entry name" value="GAF-like_dom_sf"/>
</dbReference>
<dbReference type="PANTHER" id="PTHR45138:SF24">
    <property type="entry name" value="DIGUANYLATE CYCLASE DGCC-RELATED"/>
    <property type="match status" value="1"/>
</dbReference>